<keyword evidence="3" id="KW-0560">Oxidoreductase</keyword>
<evidence type="ECO:0000256" key="1">
    <source>
        <dbReference type="ARBA" id="ARBA00022630"/>
    </source>
</evidence>
<evidence type="ECO:0000256" key="2">
    <source>
        <dbReference type="ARBA" id="ARBA00022643"/>
    </source>
</evidence>
<evidence type="ECO:0000256" key="4">
    <source>
        <dbReference type="SAM" id="SignalP"/>
    </source>
</evidence>
<accession>A0A1M5BS23</accession>
<dbReference type="GO" id="GO:0016491">
    <property type="term" value="F:oxidoreductase activity"/>
    <property type="evidence" value="ECO:0007669"/>
    <property type="project" value="UniProtKB-KW"/>
</dbReference>
<evidence type="ECO:0000256" key="3">
    <source>
        <dbReference type="ARBA" id="ARBA00023002"/>
    </source>
</evidence>
<proteinExistence type="predicted"/>
<dbReference type="RefSeq" id="WP_073357306.1">
    <property type="nucleotide sequence ID" value="NZ_BBXL01000009.1"/>
</dbReference>
<dbReference type="EMBL" id="FQUC01000006">
    <property type="protein sequence ID" value="SHF45161.1"/>
    <property type="molecule type" value="Genomic_DNA"/>
</dbReference>
<keyword evidence="7" id="KW-1185">Reference proteome</keyword>
<feature type="chain" id="PRO_5012160505" evidence="4">
    <location>
        <begin position="22"/>
        <end position="205"/>
    </location>
</feature>
<dbReference type="PANTHER" id="PTHR23026">
    <property type="entry name" value="NADPH NITROREDUCTASE"/>
    <property type="match status" value="1"/>
</dbReference>
<gene>
    <name evidence="6" type="ORF">SAMN05444362_106169</name>
</gene>
<dbReference type="PANTHER" id="PTHR23026:SF90">
    <property type="entry name" value="IODOTYROSINE DEIODINASE 1"/>
    <property type="match status" value="1"/>
</dbReference>
<dbReference type="CDD" id="cd02150">
    <property type="entry name" value="nitroreductase"/>
    <property type="match status" value="1"/>
</dbReference>
<keyword evidence="1" id="KW-0285">Flavoprotein</keyword>
<dbReference type="Gene3D" id="3.40.109.10">
    <property type="entry name" value="NADH Oxidase"/>
    <property type="match status" value="1"/>
</dbReference>
<dbReference type="InterPro" id="IPR050627">
    <property type="entry name" value="Nitroreductase/BluB"/>
</dbReference>
<dbReference type="SUPFAM" id="SSF55469">
    <property type="entry name" value="FMN-dependent nitroreductase-like"/>
    <property type="match status" value="1"/>
</dbReference>
<keyword evidence="2" id="KW-0288">FMN</keyword>
<dbReference type="Pfam" id="PF00881">
    <property type="entry name" value="Nitroreductase"/>
    <property type="match status" value="1"/>
</dbReference>
<dbReference type="STRING" id="1346286.SAMN05444362_106169"/>
<reference evidence="7" key="1">
    <citation type="submission" date="2016-11" db="EMBL/GenBank/DDBJ databases">
        <authorList>
            <person name="Varghese N."/>
            <person name="Submissions S."/>
        </authorList>
    </citation>
    <scope>NUCLEOTIDE SEQUENCE [LARGE SCALE GENOMIC DNA]</scope>
    <source>
        <strain evidence="7">DSM 27370</strain>
    </source>
</reference>
<name>A0A1M5BS23_9BACT</name>
<feature type="signal peptide" evidence="4">
    <location>
        <begin position="1"/>
        <end position="21"/>
    </location>
</feature>
<evidence type="ECO:0000313" key="6">
    <source>
        <dbReference type="EMBL" id="SHF45161.1"/>
    </source>
</evidence>
<dbReference type="InterPro" id="IPR000415">
    <property type="entry name" value="Nitroreductase-like"/>
</dbReference>
<dbReference type="InterPro" id="IPR029479">
    <property type="entry name" value="Nitroreductase"/>
</dbReference>
<dbReference type="AlphaFoldDB" id="A0A1M5BS23"/>
<keyword evidence="4" id="KW-0732">Signal</keyword>
<feature type="domain" description="Nitroreductase" evidence="5">
    <location>
        <begin position="39"/>
        <end position="113"/>
    </location>
</feature>
<evidence type="ECO:0000259" key="5">
    <source>
        <dbReference type="Pfam" id="PF00881"/>
    </source>
</evidence>
<dbReference type="Proteomes" id="UP000184480">
    <property type="component" value="Unassembled WGS sequence"/>
</dbReference>
<evidence type="ECO:0000313" key="7">
    <source>
        <dbReference type="Proteomes" id="UP000184480"/>
    </source>
</evidence>
<protein>
    <submittedName>
        <fullName evidence="6">Nitroreductase</fullName>
    </submittedName>
</protein>
<sequence>MRKNKIVAVLISCFVTMSLWSQTNQSVLPEEDNTTISVIHKRTSIRQFTDQKLTKEQLETLVRAGMAAPSSVNAQPWHFIIVDDPELLQLIGGSVNTSKSVSEAPAAILVCGDMHKAKEGWLQQYWIQDCSAASQNILLAATSMGLGAVWTSIYPAEDRIKKVAEILSLPNYIIPLNVIPVGYPKTPKQPMDKWKPTNVSWNIWK</sequence>
<organism evidence="6 7">
    <name type="scientific">Dysgonomonas macrotermitis</name>
    <dbReference type="NCBI Taxonomy" id="1346286"/>
    <lineage>
        <taxon>Bacteria</taxon>
        <taxon>Pseudomonadati</taxon>
        <taxon>Bacteroidota</taxon>
        <taxon>Bacteroidia</taxon>
        <taxon>Bacteroidales</taxon>
        <taxon>Dysgonomonadaceae</taxon>
        <taxon>Dysgonomonas</taxon>
    </lineage>
</organism>